<gene>
    <name evidence="2" type="ORF">F2Q69_00043054</name>
</gene>
<evidence type="ECO:0000313" key="3">
    <source>
        <dbReference type="Proteomes" id="UP000712600"/>
    </source>
</evidence>
<comment type="caution">
    <text evidence="2">The sequence shown here is derived from an EMBL/GenBank/DDBJ whole genome shotgun (WGS) entry which is preliminary data.</text>
</comment>
<organism evidence="2 3">
    <name type="scientific">Brassica cretica</name>
    <name type="common">Mustard</name>
    <dbReference type="NCBI Taxonomy" id="69181"/>
    <lineage>
        <taxon>Eukaryota</taxon>
        <taxon>Viridiplantae</taxon>
        <taxon>Streptophyta</taxon>
        <taxon>Embryophyta</taxon>
        <taxon>Tracheophyta</taxon>
        <taxon>Spermatophyta</taxon>
        <taxon>Magnoliopsida</taxon>
        <taxon>eudicotyledons</taxon>
        <taxon>Gunneridae</taxon>
        <taxon>Pentapetalae</taxon>
        <taxon>rosids</taxon>
        <taxon>malvids</taxon>
        <taxon>Brassicales</taxon>
        <taxon>Brassicaceae</taxon>
        <taxon>Brassiceae</taxon>
        <taxon>Brassica</taxon>
    </lineage>
</organism>
<evidence type="ECO:0000313" key="2">
    <source>
        <dbReference type="EMBL" id="KAF3500559.1"/>
    </source>
</evidence>
<protein>
    <submittedName>
        <fullName evidence="2">Uncharacterized protein</fullName>
    </submittedName>
</protein>
<feature type="region of interest" description="Disordered" evidence="1">
    <location>
        <begin position="226"/>
        <end position="249"/>
    </location>
</feature>
<feature type="region of interest" description="Disordered" evidence="1">
    <location>
        <begin position="103"/>
        <end position="123"/>
    </location>
</feature>
<name>A0A8S9NHS2_BRACR</name>
<feature type="compositionally biased region" description="Basic and acidic residues" evidence="1">
    <location>
        <begin position="11"/>
        <end position="22"/>
    </location>
</feature>
<reference evidence="2" key="1">
    <citation type="submission" date="2019-12" db="EMBL/GenBank/DDBJ databases">
        <title>Genome sequencing and annotation of Brassica cretica.</title>
        <authorList>
            <person name="Studholme D.J."/>
            <person name="Sarris P."/>
        </authorList>
    </citation>
    <scope>NUCLEOTIDE SEQUENCE</scope>
    <source>
        <strain evidence="2">PFS-109/04</strain>
        <tissue evidence="2">Leaf</tissue>
    </source>
</reference>
<feature type="compositionally biased region" description="Basic and acidic residues" evidence="1">
    <location>
        <begin position="103"/>
        <end position="116"/>
    </location>
</feature>
<proteinExistence type="predicted"/>
<dbReference type="Proteomes" id="UP000712600">
    <property type="component" value="Unassembled WGS sequence"/>
</dbReference>
<dbReference type="EMBL" id="QGKX02001621">
    <property type="protein sequence ID" value="KAF3500559.1"/>
    <property type="molecule type" value="Genomic_DNA"/>
</dbReference>
<feature type="region of interest" description="Disordered" evidence="1">
    <location>
        <begin position="1"/>
        <end position="22"/>
    </location>
</feature>
<sequence>MSIVLKSGKSASREEAVEEMKDCRPMKNQNNDFVVSYLYSGCRVQEEMSRARIRLDPSSPVSSLPQSPPVSSFAPVTGGLKLAPVTTGLELVRCWGWRQNRERHREERQRRKEEAAANRLDSNRGPQIGVDEFWRQRVLRRDRTTVQSCPARSDEAITRSDEVTAISDDDEELKRGKAYFHGDGSGCREQEETSRARPVVTGLELAPVTTGLELVPVVIAIAGAGDGDRTEEDIEKRGKGGRRMWQQRN</sequence>
<accession>A0A8S9NHS2</accession>
<dbReference type="AlphaFoldDB" id="A0A8S9NHS2"/>
<evidence type="ECO:0000256" key="1">
    <source>
        <dbReference type="SAM" id="MobiDB-lite"/>
    </source>
</evidence>